<feature type="domain" description="Trimeric autotransporter adhesin YadA-like C-terminal membrane anchor" evidence="4">
    <location>
        <begin position="313"/>
        <end position="371"/>
    </location>
</feature>
<feature type="coiled-coil region" evidence="2">
    <location>
        <begin position="278"/>
        <end position="305"/>
    </location>
</feature>
<dbReference type="InterPro" id="IPR005594">
    <property type="entry name" value="YadA_C"/>
</dbReference>
<proteinExistence type="predicted"/>
<dbReference type="Pfam" id="PF03895">
    <property type="entry name" value="YadA_anchor"/>
    <property type="match status" value="1"/>
</dbReference>
<protein>
    <recommendedName>
        <fullName evidence="4">Trimeric autotransporter adhesin YadA-like C-terminal membrane anchor domain-containing protein</fullName>
    </recommendedName>
</protein>
<dbReference type="Proteomes" id="UP001190091">
    <property type="component" value="Unassembled WGS sequence"/>
</dbReference>
<keyword evidence="3" id="KW-0732">Signal</keyword>
<organism evidence="5 6">
    <name type="scientific">Escherichia coli</name>
    <dbReference type="NCBI Taxonomy" id="562"/>
    <lineage>
        <taxon>Bacteria</taxon>
        <taxon>Pseudomonadati</taxon>
        <taxon>Pseudomonadota</taxon>
        <taxon>Gammaproteobacteria</taxon>
        <taxon>Enterobacterales</taxon>
        <taxon>Enterobacteriaceae</taxon>
        <taxon>Escherichia</taxon>
    </lineage>
</organism>
<comment type="caution">
    <text evidence="5">The sequence shown here is derived from an EMBL/GenBank/DDBJ whole genome shotgun (WGS) entry which is preliminary data.</text>
</comment>
<sequence length="371" mass="38989">MLKRRDAFLKKSALAVSVALLLSSQASANKSITDSTAGISWIDIDGGGQSLEEVTVIDRQLNDTGYNFAVGSAAAILDADKSMAVGNNTAVFNADNSVALGYGSQVNGESNVLSVGAGPSGYGVSVDGAPETRRIINVSDGVKDSDAATKGQMDNAIADAVRESGDALRGEIGAVYRDAVADAKSRVESAENRLNGNITAARASAQEYTDAVKSDVLDETRTYTDSSVRTVRNEVKSQAEHLSDVLVKNRAQTDAAIASNTAAIRNNSHRLDLTEAWQKMATERMNNMQEQIKENRKELRESAAQSAALAGLFQPYSVGKFNATAAVGGYRDEQAIAVGVGYRFTENVAGKVAVAAGGSSASWNAGVNFEF</sequence>
<reference evidence="5" key="1">
    <citation type="submission" date="2023-10" db="EMBL/GenBank/DDBJ databases">
        <authorList>
            <person name="Leclercq S."/>
        </authorList>
    </citation>
    <scope>NUCLEOTIDE SEQUENCE</scope>
    <source>
        <strain evidence="5">F848</strain>
    </source>
</reference>
<feature type="signal peptide" evidence="3">
    <location>
        <begin position="1"/>
        <end position="28"/>
    </location>
</feature>
<evidence type="ECO:0000259" key="4">
    <source>
        <dbReference type="Pfam" id="PF03895"/>
    </source>
</evidence>
<comment type="subcellular location">
    <subcellularLocation>
        <location evidence="1">Membrane</location>
    </subcellularLocation>
</comment>
<evidence type="ECO:0000313" key="5">
    <source>
        <dbReference type="EMBL" id="CAK1214222.1"/>
    </source>
</evidence>
<evidence type="ECO:0000313" key="6">
    <source>
        <dbReference type="Proteomes" id="UP001190091"/>
    </source>
</evidence>
<evidence type="ECO:0000256" key="2">
    <source>
        <dbReference type="SAM" id="Coils"/>
    </source>
</evidence>
<feature type="chain" id="PRO_5042152519" description="Trimeric autotransporter adhesin YadA-like C-terminal membrane anchor domain-containing protein" evidence="3">
    <location>
        <begin position="29"/>
        <end position="371"/>
    </location>
</feature>
<dbReference type="RefSeq" id="WP_264113104.1">
    <property type="nucleotide sequence ID" value="NZ_CAUZHL010000005.1"/>
</dbReference>
<evidence type="ECO:0000256" key="3">
    <source>
        <dbReference type="SAM" id="SignalP"/>
    </source>
</evidence>
<accession>A0AAD2GNU8</accession>
<evidence type="ECO:0000256" key="1">
    <source>
        <dbReference type="ARBA" id="ARBA00004370"/>
    </source>
</evidence>
<dbReference type="AlphaFoldDB" id="A0AAD2GNU8"/>
<name>A0AAD2GNU8_ECOLX</name>
<gene>
    <name evidence="5" type="ORF">FGAF848_40060</name>
</gene>
<dbReference type="GO" id="GO:0016020">
    <property type="term" value="C:membrane"/>
    <property type="evidence" value="ECO:0007669"/>
    <property type="project" value="UniProtKB-SubCell"/>
</dbReference>
<dbReference type="EMBL" id="CAUZHL010000005">
    <property type="protein sequence ID" value="CAK1214222.1"/>
    <property type="molecule type" value="Genomic_DNA"/>
</dbReference>
<keyword evidence="2" id="KW-0175">Coiled coil</keyword>